<dbReference type="InterPro" id="IPR003607">
    <property type="entry name" value="HD/PDEase_dom"/>
</dbReference>
<dbReference type="NCBIfam" id="TIGR00277">
    <property type="entry name" value="HDIG"/>
    <property type="match status" value="1"/>
</dbReference>
<dbReference type="InterPro" id="IPR006674">
    <property type="entry name" value="HD_domain"/>
</dbReference>
<comment type="caution">
    <text evidence="2">The sequence shown here is derived from an EMBL/GenBank/DDBJ whole genome shotgun (WGS) entry which is preliminary data.</text>
</comment>
<gene>
    <name evidence="2" type="ORF">C7383_108118</name>
</gene>
<evidence type="ECO:0000313" key="2">
    <source>
        <dbReference type="EMBL" id="PWJ74688.1"/>
    </source>
</evidence>
<dbReference type="SUPFAM" id="SSF109604">
    <property type="entry name" value="HD-domain/PDEase-like"/>
    <property type="match status" value="1"/>
</dbReference>
<dbReference type="Pfam" id="PF01966">
    <property type="entry name" value="HD"/>
    <property type="match status" value="1"/>
</dbReference>
<dbReference type="Proteomes" id="UP000245412">
    <property type="component" value="Unassembled WGS sequence"/>
</dbReference>
<dbReference type="Gene3D" id="1.10.3210.10">
    <property type="entry name" value="Hypothetical protein af1432"/>
    <property type="match status" value="1"/>
</dbReference>
<feature type="domain" description="HD/PDEase" evidence="1">
    <location>
        <begin position="28"/>
        <end position="149"/>
    </location>
</feature>
<dbReference type="AlphaFoldDB" id="A0AB73T2J6"/>
<dbReference type="InterPro" id="IPR006675">
    <property type="entry name" value="HDIG_dom"/>
</dbReference>
<protein>
    <recommendedName>
        <fullName evidence="1">HD/PDEase domain-containing protein</fullName>
    </recommendedName>
</protein>
<accession>A0AB73T2J6</accession>
<dbReference type="EMBL" id="QGGY01000008">
    <property type="protein sequence ID" value="PWJ74688.1"/>
    <property type="molecule type" value="Genomic_DNA"/>
</dbReference>
<dbReference type="CDD" id="cd00077">
    <property type="entry name" value="HDc"/>
    <property type="match status" value="1"/>
</dbReference>
<keyword evidence="3" id="KW-1185">Reference proteome</keyword>
<proteinExistence type="predicted"/>
<organism evidence="2 3">
    <name type="scientific">Murimonas intestini</name>
    <dbReference type="NCBI Taxonomy" id="1337051"/>
    <lineage>
        <taxon>Bacteria</taxon>
        <taxon>Bacillati</taxon>
        <taxon>Bacillota</taxon>
        <taxon>Clostridia</taxon>
        <taxon>Lachnospirales</taxon>
        <taxon>Lachnospiraceae</taxon>
        <taxon>Murimonas</taxon>
    </lineage>
</organism>
<sequence>MEGIIKRAEEFLHHKFNDSSYFREHPGEKAYRLEHSIRVANIGAAIARQEGMNTEAMAIACLLHDVSYCRGITAVEDWKEHGREAARIARPFLESLHLSEHTAEQIMYGIAAHVDGKTDFAGEPTAFTETVCDADNIDRYDVYRLFENLSNNGFMEMTLDEKEKYVVQLSDKLSCYRDEELATETATLMWREKINFQLTFFEHMERQLKDSRSYRLPE</sequence>
<dbReference type="RefSeq" id="WP_109627373.1">
    <property type="nucleotide sequence ID" value="NZ_JANKBI010000006.1"/>
</dbReference>
<evidence type="ECO:0000313" key="3">
    <source>
        <dbReference type="Proteomes" id="UP000245412"/>
    </source>
</evidence>
<reference evidence="2 3" key="1">
    <citation type="submission" date="2018-05" db="EMBL/GenBank/DDBJ databases">
        <authorList>
            <person name="Goeker M."/>
            <person name="Huntemann M."/>
            <person name="Clum A."/>
            <person name="Pillay M."/>
            <person name="Palaniappan K."/>
            <person name="Varghese N."/>
            <person name="Mikhailova N."/>
            <person name="Stamatis D."/>
            <person name="Reddy T."/>
            <person name="Daum C."/>
            <person name="Shapiro N."/>
            <person name="Ivanova N."/>
            <person name="Kyrpides N."/>
            <person name="Woyke T."/>
        </authorList>
    </citation>
    <scope>NUCLEOTIDE SEQUENCE [LARGE SCALE GENOMIC DNA]</scope>
    <source>
        <strain evidence="2 3">DSM 26524</strain>
    </source>
</reference>
<evidence type="ECO:0000259" key="1">
    <source>
        <dbReference type="SMART" id="SM00471"/>
    </source>
</evidence>
<dbReference type="SMART" id="SM00471">
    <property type="entry name" value="HDc"/>
    <property type="match status" value="1"/>
</dbReference>
<name>A0AB73T2J6_9FIRM</name>